<keyword evidence="2" id="KW-0472">Membrane</keyword>
<keyword evidence="4" id="KW-1185">Reference proteome</keyword>
<feature type="transmembrane region" description="Helical" evidence="2">
    <location>
        <begin position="188"/>
        <end position="212"/>
    </location>
</feature>
<feature type="region of interest" description="Disordered" evidence="1">
    <location>
        <begin position="254"/>
        <end position="275"/>
    </location>
</feature>
<dbReference type="EMBL" id="JPKY01000140">
    <property type="protein sequence ID" value="KFH41230.1"/>
    <property type="molecule type" value="Genomic_DNA"/>
</dbReference>
<protein>
    <submittedName>
        <fullName evidence="3">Uncharacterized protein</fullName>
    </submittedName>
</protein>
<accession>A0A086SVU8</accession>
<reference evidence="4" key="1">
    <citation type="journal article" date="2014" name="Genome Announc.">
        <title>Genome sequence and annotation of Acremonium chrysogenum, producer of the beta-lactam antibiotic cephalosporin C.</title>
        <authorList>
            <person name="Terfehr D."/>
            <person name="Dahlmann T.A."/>
            <person name="Specht T."/>
            <person name="Zadra I."/>
            <person name="Kuernsteiner H."/>
            <person name="Kueck U."/>
        </authorList>
    </citation>
    <scope>NUCLEOTIDE SEQUENCE [LARGE SCALE GENOMIC DNA]</scope>
    <source>
        <strain evidence="4">ATCC 11550 / CBS 779.69 / DSM 880 / IAM 14645 / JCM 23072 / IMI 49137</strain>
    </source>
</reference>
<feature type="transmembrane region" description="Helical" evidence="2">
    <location>
        <begin position="83"/>
        <end position="103"/>
    </location>
</feature>
<sequence>MASSIQPDTSTTSYILLSCPECTATPTEKGLAVLPTRKDLWVVSTDKYQWHMPRGTGVYRVRKFPELDLMCPPSNTPRHEDRAFLRICLCLIIFCIFILPVLANASPVAAVLGDRIDGQTRPSITGPAEPTQIPIPVFTTTAYHSAAQPHLAPRAAKKVSAKKKKPDPDFPDEEAMDHLWDFLENPGLLVFLGFAVIGAVLVIGWVMANWYYLDWTVDWRRHGKSLLRHIKRFFADRFLPAFTYEYWTSTARMERKKSRVEDTSSEGAQTDPDEQ</sequence>
<gene>
    <name evidence="3" type="ORF">ACRE_080750</name>
</gene>
<name>A0A086SVU8_HAPC1</name>
<keyword evidence="2" id="KW-0812">Transmembrane</keyword>
<evidence type="ECO:0000256" key="2">
    <source>
        <dbReference type="SAM" id="Phobius"/>
    </source>
</evidence>
<proteinExistence type="predicted"/>
<organism evidence="3 4">
    <name type="scientific">Hapsidospora chrysogenum (strain ATCC 11550 / CBS 779.69 / DSM 880 / IAM 14645 / JCM 23072 / IMI 49137)</name>
    <name type="common">Acremonium chrysogenum</name>
    <dbReference type="NCBI Taxonomy" id="857340"/>
    <lineage>
        <taxon>Eukaryota</taxon>
        <taxon>Fungi</taxon>
        <taxon>Dikarya</taxon>
        <taxon>Ascomycota</taxon>
        <taxon>Pezizomycotina</taxon>
        <taxon>Sordariomycetes</taxon>
        <taxon>Hypocreomycetidae</taxon>
        <taxon>Hypocreales</taxon>
        <taxon>Bionectriaceae</taxon>
        <taxon>Hapsidospora</taxon>
    </lineage>
</organism>
<keyword evidence="2" id="KW-1133">Transmembrane helix</keyword>
<dbReference type="Proteomes" id="UP000029964">
    <property type="component" value="Unassembled WGS sequence"/>
</dbReference>
<dbReference type="AlphaFoldDB" id="A0A086SVU8"/>
<comment type="caution">
    <text evidence="3">The sequence shown here is derived from an EMBL/GenBank/DDBJ whole genome shotgun (WGS) entry which is preliminary data.</text>
</comment>
<evidence type="ECO:0000256" key="1">
    <source>
        <dbReference type="SAM" id="MobiDB-lite"/>
    </source>
</evidence>
<dbReference type="HOGENOM" id="CLU_1011811_0_0_1"/>
<evidence type="ECO:0000313" key="4">
    <source>
        <dbReference type="Proteomes" id="UP000029964"/>
    </source>
</evidence>
<evidence type="ECO:0000313" key="3">
    <source>
        <dbReference type="EMBL" id="KFH41230.1"/>
    </source>
</evidence>